<evidence type="ECO:0000256" key="1">
    <source>
        <dbReference type="ARBA" id="ARBA00004127"/>
    </source>
</evidence>
<dbReference type="InterPro" id="IPR044849">
    <property type="entry name" value="CASTOR/POLLUX/SYM8-like"/>
</dbReference>
<dbReference type="PANTHER" id="PTHR31563">
    <property type="entry name" value="ION CHANNEL POLLUX-RELATED"/>
    <property type="match status" value="1"/>
</dbReference>
<evidence type="ECO:0000256" key="4">
    <source>
        <dbReference type="ARBA" id="ARBA00022989"/>
    </source>
</evidence>
<keyword evidence="6 7" id="KW-0472">Membrane</keyword>
<dbReference type="Pfam" id="PF06241">
    <property type="entry name" value="Castor_Poll_mid"/>
    <property type="match status" value="1"/>
</dbReference>
<organism evidence="9">
    <name type="scientific">freshwater metagenome</name>
    <dbReference type="NCBI Taxonomy" id="449393"/>
    <lineage>
        <taxon>unclassified sequences</taxon>
        <taxon>metagenomes</taxon>
        <taxon>ecological metagenomes</taxon>
    </lineage>
</organism>
<accession>A0A6J6EJY8</accession>
<keyword evidence="5" id="KW-0406">Ion transport</keyword>
<name>A0A6J6EJY8_9ZZZZ</name>
<evidence type="ECO:0000313" key="9">
    <source>
        <dbReference type="EMBL" id="CAB4576136.1"/>
    </source>
</evidence>
<dbReference type="SUPFAM" id="SSF116726">
    <property type="entry name" value="TrkA C-terminal domain-like"/>
    <property type="match status" value="1"/>
</dbReference>
<keyword evidence="2" id="KW-0813">Transport</keyword>
<reference evidence="9" key="1">
    <citation type="submission" date="2020-05" db="EMBL/GenBank/DDBJ databases">
        <authorList>
            <person name="Chiriac C."/>
            <person name="Salcher M."/>
            <person name="Ghai R."/>
            <person name="Kavagutti S V."/>
        </authorList>
    </citation>
    <scope>NUCLEOTIDE SEQUENCE</scope>
</reference>
<evidence type="ECO:0000259" key="8">
    <source>
        <dbReference type="Pfam" id="PF06241"/>
    </source>
</evidence>
<feature type="transmembrane region" description="Helical" evidence="7">
    <location>
        <begin position="109"/>
        <end position="134"/>
    </location>
</feature>
<comment type="subcellular location">
    <subcellularLocation>
        <location evidence="1">Endomembrane system</location>
        <topology evidence="1">Multi-pass membrane protein</topology>
    </subcellularLocation>
</comment>
<evidence type="ECO:0000256" key="6">
    <source>
        <dbReference type="ARBA" id="ARBA00023136"/>
    </source>
</evidence>
<evidence type="ECO:0000256" key="5">
    <source>
        <dbReference type="ARBA" id="ARBA00023065"/>
    </source>
</evidence>
<evidence type="ECO:0000256" key="3">
    <source>
        <dbReference type="ARBA" id="ARBA00022692"/>
    </source>
</evidence>
<gene>
    <name evidence="9" type="ORF">UFOPK1591_01577</name>
</gene>
<dbReference type="InterPro" id="IPR036721">
    <property type="entry name" value="RCK_C_sf"/>
</dbReference>
<dbReference type="EMBL" id="CAEZTD010000195">
    <property type="protein sequence ID" value="CAB4576136.1"/>
    <property type="molecule type" value="Genomic_DNA"/>
</dbReference>
<feature type="domain" description="CASTOR/POLLUX/SYM8 ion channel conserved" evidence="8">
    <location>
        <begin position="288"/>
        <end position="380"/>
    </location>
</feature>
<sequence>MAEETPREYGQGTFGEAKVSKRKIPFRIRVSSFFDAALGSTRGFALLGIAFLITLALVMTGIQAGIALVNVLNDDASDANNFVNAFWTQLSRILAVGDGGTWGERIMGVLFWIINISISAGLIAYITAQFMALFTRLGRGLSPVFESKHTLILGWSPRVFPILRELAIAKSSERRPTVVIYSDVLRPEMNDAIANNCGDLGKLRVITRHGSMTNPTEVARANAGEAHSIIVLRADEAGDASVVTTVLAMRATIGDVHPPVVAEIEDEHIARTIASATDGLVQSVQSSDIIARVTAQAARQPGLASVILDLLDFSGNEIYVAEVPELAGKTYGDALLAFEKSTVIGIETADGKNILNPVPTQKIAAGSKVVVIAEDDSAIAFTGVSNVKPLVKAKASGAKQKPHHLLVIGWSSMGHAVLANLADYLATGSSIHILARKELVAPEELKGIKFGKITPTLSFVSGRIEEVVSVAEQRNYDEIIVLGYRSQMSPTDADAQTLLTMLQMKHIFDDDSNKAKPARIVAEILDSTLLPLARAASSDDLVVSDVLSALLISQLSQNPRIASVITDLFDADGAAIHLVPVDEFVAPGKSVTFGELVATGRGEKSSVIGYRHAAEATTNEGTGVVLNPDKSHTITARAGDGVVVIRNS</sequence>
<evidence type="ECO:0000256" key="2">
    <source>
        <dbReference type="ARBA" id="ARBA00022448"/>
    </source>
</evidence>
<keyword evidence="4 7" id="KW-1133">Transmembrane helix</keyword>
<dbReference type="GO" id="GO:0012505">
    <property type="term" value="C:endomembrane system"/>
    <property type="evidence" value="ECO:0007669"/>
    <property type="project" value="UniProtKB-SubCell"/>
</dbReference>
<dbReference type="PANTHER" id="PTHR31563:SF10">
    <property type="entry name" value="ION CHANNEL POLLUX-RELATED"/>
    <property type="match status" value="1"/>
</dbReference>
<dbReference type="Gene3D" id="3.40.50.720">
    <property type="entry name" value="NAD(P)-binding Rossmann-like Domain"/>
    <property type="match status" value="2"/>
</dbReference>
<feature type="transmembrane region" description="Helical" evidence="7">
    <location>
        <begin position="44"/>
        <end position="69"/>
    </location>
</feature>
<dbReference type="InterPro" id="IPR010420">
    <property type="entry name" value="CASTOR/POLLUX/SYM8_dom"/>
</dbReference>
<dbReference type="AlphaFoldDB" id="A0A6J6EJY8"/>
<proteinExistence type="predicted"/>
<protein>
    <submittedName>
        <fullName evidence="9">Unannotated protein</fullName>
    </submittedName>
</protein>
<keyword evidence="3 7" id="KW-0812">Transmembrane</keyword>
<dbReference type="GO" id="GO:0006813">
    <property type="term" value="P:potassium ion transport"/>
    <property type="evidence" value="ECO:0007669"/>
    <property type="project" value="InterPro"/>
</dbReference>
<evidence type="ECO:0000256" key="7">
    <source>
        <dbReference type="SAM" id="Phobius"/>
    </source>
</evidence>